<comment type="caution">
    <text evidence="8">The sequence shown here is derived from an EMBL/GenBank/DDBJ whole genome shotgun (WGS) entry which is preliminary data.</text>
</comment>
<evidence type="ECO:0000256" key="3">
    <source>
        <dbReference type="ARBA" id="ARBA00022729"/>
    </source>
</evidence>
<reference evidence="8" key="1">
    <citation type="journal article" date="2020" name="Phytopathology">
        <title>Genome Sequence Resources of Colletotrichum truncatum, C. plurivorum, C. musicola, and C. sojae: Four Species Pathogenic to Soybean (Glycine max).</title>
        <authorList>
            <person name="Rogerio F."/>
            <person name="Boufleur T.R."/>
            <person name="Ciampi-Guillardi M."/>
            <person name="Sukno S.A."/>
            <person name="Thon M.R."/>
            <person name="Massola Junior N.S."/>
            <person name="Baroncelli R."/>
        </authorList>
    </citation>
    <scope>NUCLEOTIDE SEQUENCE</scope>
    <source>
        <strain evidence="8">LFN0074</strain>
    </source>
</reference>
<accession>A0A8H6J0S5</accession>
<proteinExistence type="predicted"/>
<keyword evidence="3 6" id="KW-0732">Signal</keyword>
<evidence type="ECO:0000259" key="7">
    <source>
        <dbReference type="PROSITE" id="PS51895"/>
    </source>
</evidence>
<keyword evidence="4" id="KW-1015">Disulfide bond</keyword>
<keyword evidence="2" id="KW-0964">Secreted</keyword>
<keyword evidence="9" id="KW-1185">Reference proteome</keyword>
<dbReference type="Pfam" id="PF16541">
    <property type="entry name" value="AltA1"/>
    <property type="match status" value="1"/>
</dbReference>
<feature type="domain" description="AA1-like" evidence="7">
    <location>
        <begin position="28"/>
        <end position="143"/>
    </location>
</feature>
<evidence type="ECO:0000256" key="5">
    <source>
        <dbReference type="PROSITE-ProRule" id="PRU01243"/>
    </source>
</evidence>
<dbReference type="EMBL" id="WIGM01001163">
    <property type="protein sequence ID" value="KAF6803946.1"/>
    <property type="molecule type" value="Genomic_DNA"/>
</dbReference>
<evidence type="ECO:0000256" key="6">
    <source>
        <dbReference type="SAM" id="SignalP"/>
    </source>
</evidence>
<feature type="chain" id="PRO_5034520029" description="AA1-like domain-containing protein" evidence="6">
    <location>
        <begin position="19"/>
        <end position="149"/>
    </location>
</feature>
<evidence type="ECO:0000313" key="9">
    <source>
        <dbReference type="Proteomes" id="UP000639643"/>
    </source>
</evidence>
<dbReference type="CDD" id="cd12798">
    <property type="entry name" value="Alt_A1"/>
    <property type="match status" value="1"/>
</dbReference>
<evidence type="ECO:0000313" key="8">
    <source>
        <dbReference type="EMBL" id="KAF6803946.1"/>
    </source>
</evidence>
<evidence type="ECO:0000256" key="4">
    <source>
        <dbReference type="ARBA" id="ARBA00023157"/>
    </source>
</evidence>
<evidence type="ECO:0000256" key="1">
    <source>
        <dbReference type="ARBA" id="ARBA00004613"/>
    </source>
</evidence>
<organism evidence="8 9">
    <name type="scientific">Colletotrichum musicola</name>
    <dbReference type="NCBI Taxonomy" id="2175873"/>
    <lineage>
        <taxon>Eukaryota</taxon>
        <taxon>Fungi</taxon>
        <taxon>Dikarya</taxon>
        <taxon>Ascomycota</taxon>
        <taxon>Pezizomycotina</taxon>
        <taxon>Sordariomycetes</taxon>
        <taxon>Hypocreomycetidae</taxon>
        <taxon>Glomerellales</taxon>
        <taxon>Glomerellaceae</taxon>
        <taxon>Colletotrichum</taxon>
        <taxon>Colletotrichum orchidearum species complex</taxon>
    </lineage>
</organism>
<protein>
    <recommendedName>
        <fullName evidence="7">AA1-like domain-containing protein</fullName>
    </recommendedName>
</protein>
<dbReference type="PROSITE" id="PS51895">
    <property type="entry name" value="AA1"/>
    <property type="match status" value="1"/>
</dbReference>
<gene>
    <name evidence="8" type="ORF">CMUS01_14971</name>
</gene>
<name>A0A8H6J0S5_9PEZI</name>
<sequence>MKFTLATAAALFGASAIAAPAPQTEEPRPSENIDISDFYVRKQQDGTITNVNFLLKGDDATDLACVGDNPGLPSDVITCGDSKYRFTLREGSESEFALRIYHELGLAVGYWGEGDVPTYCRAGGLGDLLCGQVAATTIVIDNTPPPVNP</sequence>
<dbReference type="InterPro" id="IPR032382">
    <property type="entry name" value="AltA1"/>
</dbReference>
<dbReference type="AlphaFoldDB" id="A0A8H6J0S5"/>
<dbReference type="Gene3D" id="2.40.350.20">
    <property type="match status" value="1"/>
</dbReference>
<dbReference type="OrthoDB" id="3928926at2759"/>
<dbReference type="GO" id="GO:0005576">
    <property type="term" value="C:extracellular region"/>
    <property type="evidence" value="ECO:0007669"/>
    <property type="project" value="UniProtKB-SubCell"/>
</dbReference>
<comment type="subcellular location">
    <subcellularLocation>
        <location evidence="1">Secreted</location>
    </subcellularLocation>
</comment>
<dbReference type="Proteomes" id="UP000639643">
    <property type="component" value="Unassembled WGS sequence"/>
</dbReference>
<evidence type="ECO:0000256" key="2">
    <source>
        <dbReference type="ARBA" id="ARBA00022525"/>
    </source>
</evidence>
<comment type="caution">
    <text evidence="5">Lacks conserved residue(s) required for the propagation of feature annotation.</text>
</comment>
<feature type="signal peptide" evidence="6">
    <location>
        <begin position="1"/>
        <end position="18"/>
    </location>
</feature>